<organism evidence="6 7">
    <name type="scientific">Harenicola maris</name>
    <dbReference type="NCBI Taxonomy" id="2841044"/>
    <lineage>
        <taxon>Bacteria</taxon>
        <taxon>Pseudomonadati</taxon>
        <taxon>Pseudomonadota</taxon>
        <taxon>Alphaproteobacteria</taxon>
        <taxon>Rhodobacterales</taxon>
        <taxon>Paracoccaceae</taxon>
        <taxon>Harenicola</taxon>
    </lineage>
</organism>
<dbReference type="RefSeq" id="WP_327793697.1">
    <property type="nucleotide sequence ID" value="NZ_JADQAZ010000002.1"/>
</dbReference>
<keyword evidence="7" id="KW-1185">Reference proteome</keyword>
<dbReference type="InterPro" id="IPR003785">
    <property type="entry name" value="Creatininase/forma_Hydrolase"/>
</dbReference>
<evidence type="ECO:0000256" key="2">
    <source>
        <dbReference type="ARBA" id="ARBA00022723"/>
    </source>
</evidence>
<dbReference type="PANTHER" id="PTHR35005">
    <property type="entry name" value="3-DEHYDRO-SCYLLO-INOSOSE HYDROLASE"/>
    <property type="match status" value="1"/>
</dbReference>
<comment type="similarity">
    <text evidence="5">Belongs to the creatininase superfamily.</text>
</comment>
<keyword evidence="4" id="KW-0862">Zinc</keyword>
<dbReference type="Pfam" id="PF02633">
    <property type="entry name" value="Creatininase"/>
    <property type="match status" value="1"/>
</dbReference>
<comment type="caution">
    <text evidence="6">The sequence shown here is derived from an EMBL/GenBank/DDBJ whole genome shotgun (WGS) entry which is preliminary data.</text>
</comment>
<name>A0AAP2G8G2_9RHOB</name>
<dbReference type="GO" id="GO:0009231">
    <property type="term" value="P:riboflavin biosynthetic process"/>
    <property type="evidence" value="ECO:0007669"/>
    <property type="project" value="TreeGrafter"/>
</dbReference>
<protein>
    <submittedName>
        <fullName evidence="6">Creatininase family protein</fullName>
    </submittedName>
</protein>
<comment type="cofactor">
    <cofactor evidence="1">
        <name>Zn(2+)</name>
        <dbReference type="ChEBI" id="CHEBI:29105"/>
    </cofactor>
</comment>
<proteinExistence type="inferred from homology"/>
<keyword evidence="3" id="KW-0378">Hydrolase</keyword>
<dbReference type="InterPro" id="IPR024087">
    <property type="entry name" value="Creatininase-like_sf"/>
</dbReference>
<dbReference type="AlphaFoldDB" id="A0AAP2G8G2"/>
<keyword evidence="2" id="KW-0479">Metal-binding</keyword>
<dbReference type="PANTHER" id="PTHR35005:SF1">
    <property type="entry name" value="2-AMINO-5-FORMYLAMINO-6-RIBOSYLAMINOPYRIMIDIN-4(3H)-ONE 5'-MONOPHOSPHATE DEFORMYLASE"/>
    <property type="match status" value="1"/>
</dbReference>
<dbReference type="GO" id="GO:0016811">
    <property type="term" value="F:hydrolase activity, acting on carbon-nitrogen (but not peptide) bonds, in linear amides"/>
    <property type="evidence" value="ECO:0007669"/>
    <property type="project" value="TreeGrafter"/>
</dbReference>
<gene>
    <name evidence="6" type="ORF">IV417_08700</name>
</gene>
<dbReference type="SUPFAM" id="SSF102215">
    <property type="entry name" value="Creatininase"/>
    <property type="match status" value="1"/>
</dbReference>
<dbReference type="Gene3D" id="3.40.50.10310">
    <property type="entry name" value="Creatininase"/>
    <property type="match status" value="1"/>
</dbReference>
<evidence type="ECO:0000313" key="7">
    <source>
        <dbReference type="Proteomes" id="UP001315686"/>
    </source>
</evidence>
<accession>A0AAP2G8G2</accession>
<evidence type="ECO:0000256" key="3">
    <source>
        <dbReference type="ARBA" id="ARBA00022801"/>
    </source>
</evidence>
<evidence type="ECO:0000256" key="4">
    <source>
        <dbReference type="ARBA" id="ARBA00022833"/>
    </source>
</evidence>
<evidence type="ECO:0000256" key="1">
    <source>
        <dbReference type="ARBA" id="ARBA00001947"/>
    </source>
</evidence>
<dbReference type="Proteomes" id="UP001315686">
    <property type="component" value="Unassembled WGS sequence"/>
</dbReference>
<dbReference type="GO" id="GO:0046872">
    <property type="term" value="F:metal ion binding"/>
    <property type="evidence" value="ECO:0007669"/>
    <property type="project" value="UniProtKB-KW"/>
</dbReference>
<sequence>MTWSETEKLKIAELTSEESRQFLTKDAVVLLPMGSLEDQGTHAPMGDYLGAECVTMDMARAAREMGVPTFVAPSIPFGGEDYFGSTHGGIAISQTTLVALLEDIFRTLTRHGITKIMIVNGHGGNVTAITSVTQKLRRETGIFIPSMYLWQISYELLKEILGPEAAAKSSGHGGDPLTSIGLHYYPEILRLDMRQKPSTSGKVRGVDVGGINAIRYGGAKIQAPVEAIEAAPHGVWGGDPVHSSAETGKALSERLVSIGAGLIRDHVSNGFDAG</sequence>
<dbReference type="EMBL" id="JADQAZ010000002">
    <property type="protein sequence ID" value="MBT0957464.1"/>
    <property type="molecule type" value="Genomic_DNA"/>
</dbReference>
<evidence type="ECO:0000313" key="6">
    <source>
        <dbReference type="EMBL" id="MBT0957464.1"/>
    </source>
</evidence>
<reference evidence="6 7" key="1">
    <citation type="journal article" date="2021" name="Arch. Microbiol.">
        <title>Harenicola maris gen. nov., sp. nov. isolated from the Sea of Japan shallow sediments.</title>
        <authorList>
            <person name="Romanenko L.A."/>
            <person name="Kurilenko V.V."/>
            <person name="Chernysheva N.Y."/>
            <person name="Tekutyeva L.A."/>
            <person name="Velansky P.V."/>
            <person name="Svetashev V.I."/>
            <person name="Isaeva M.P."/>
        </authorList>
    </citation>
    <scope>NUCLEOTIDE SEQUENCE [LARGE SCALE GENOMIC DNA]</scope>
    <source>
        <strain evidence="6 7">KMM 3653</strain>
    </source>
</reference>
<evidence type="ECO:0000256" key="5">
    <source>
        <dbReference type="ARBA" id="ARBA00024029"/>
    </source>
</evidence>